<comment type="caution">
    <text evidence="1">The sequence shown here is derived from an EMBL/GenBank/DDBJ whole genome shotgun (WGS) entry which is preliminary data.</text>
</comment>
<dbReference type="EMBL" id="DUZY01000004">
    <property type="protein sequence ID" value="DAD37176.1"/>
    <property type="molecule type" value="Genomic_DNA"/>
</dbReference>
<protein>
    <submittedName>
        <fullName evidence="1">Uncharacterized protein</fullName>
    </submittedName>
</protein>
<gene>
    <name evidence="1" type="ORF">HUJ06_007817</name>
</gene>
<reference evidence="1 2" key="1">
    <citation type="journal article" date="2020" name="Mol. Biol. Evol.">
        <title>Distinct Expression and Methylation Patterns for Genes with Different Fates following a Single Whole-Genome Duplication in Flowering Plants.</title>
        <authorList>
            <person name="Shi T."/>
            <person name="Rahmani R.S."/>
            <person name="Gugger P.F."/>
            <person name="Wang M."/>
            <person name="Li H."/>
            <person name="Zhang Y."/>
            <person name="Li Z."/>
            <person name="Wang Q."/>
            <person name="Van de Peer Y."/>
            <person name="Marchal K."/>
            <person name="Chen J."/>
        </authorList>
    </citation>
    <scope>NUCLEOTIDE SEQUENCE [LARGE SCALE GENOMIC DNA]</scope>
    <source>
        <tissue evidence="1">Leaf</tissue>
    </source>
</reference>
<organism evidence="1 2">
    <name type="scientific">Nelumbo nucifera</name>
    <name type="common">Sacred lotus</name>
    <dbReference type="NCBI Taxonomy" id="4432"/>
    <lineage>
        <taxon>Eukaryota</taxon>
        <taxon>Viridiplantae</taxon>
        <taxon>Streptophyta</taxon>
        <taxon>Embryophyta</taxon>
        <taxon>Tracheophyta</taxon>
        <taxon>Spermatophyta</taxon>
        <taxon>Magnoliopsida</taxon>
        <taxon>Proteales</taxon>
        <taxon>Nelumbonaceae</taxon>
        <taxon>Nelumbo</taxon>
    </lineage>
</organism>
<accession>A0A822Z2G6</accession>
<evidence type="ECO:0000313" key="1">
    <source>
        <dbReference type="EMBL" id="DAD37176.1"/>
    </source>
</evidence>
<keyword evidence="2" id="KW-1185">Reference proteome</keyword>
<name>A0A822Z2G6_NELNU</name>
<proteinExistence type="predicted"/>
<dbReference type="Proteomes" id="UP000607653">
    <property type="component" value="Unassembled WGS sequence"/>
</dbReference>
<evidence type="ECO:0000313" key="2">
    <source>
        <dbReference type="Proteomes" id="UP000607653"/>
    </source>
</evidence>
<dbReference type="AlphaFoldDB" id="A0A822Z2G6"/>
<sequence>MDPNQQRNFFPQNNRGCGWVRGCGGQGNFKNFQNGNPNAVRCQLYNKLYHSAIALWYRRFEEAPPYNAIVALMFHSRANNHQSRHKFFKHITLSPIQIQLDIQTLELLISSHNS</sequence>